<comment type="caution">
    <text evidence="3">The sequence shown here is derived from an EMBL/GenBank/DDBJ whole genome shotgun (WGS) entry which is preliminary data.</text>
</comment>
<name>A0A4U6QE64_9ACTN</name>
<dbReference type="EMBL" id="SZZH01000003">
    <property type="protein sequence ID" value="TKV58282.1"/>
    <property type="molecule type" value="Genomic_DNA"/>
</dbReference>
<proteinExistence type="predicted"/>
<dbReference type="OrthoDB" id="3430041at2"/>
<feature type="domain" description="DUF3592" evidence="2">
    <location>
        <begin position="45"/>
        <end position="114"/>
    </location>
</feature>
<dbReference type="RefSeq" id="WP_137449945.1">
    <property type="nucleotide sequence ID" value="NZ_SZZH01000003.1"/>
</dbReference>
<feature type="transmembrane region" description="Helical" evidence="1">
    <location>
        <begin position="129"/>
        <end position="150"/>
    </location>
</feature>
<evidence type="ECO:0000313" key="3">
    <source>
        <dbReference type="EMBL" id="TKV58282.1"/>
    </source>
</evidence>
<reference evidence="3 4" key="1">
    <citation type="submission" date="2019-05" db="EMBL/GenBank/DDBJ databases">
        <title>Nakamurella sp. N5BH11, whole genome shotgun sequence.</title>
        <authorList>
            <person name="Tuo L."/>
        </authorList>
    </citation>
    <scope>NUCLEOTIDE SEQUENCE [LARGE SCALE GENOMIC DNA]</scope>
    <source>
        <strain evidence="3 4">N5BH11</strain>
    </source>
</reference>
<gene>
    <name evidence="3" type="ORF">FDO65_11875</name>
</gene>
<dbReference type="AlphaFoldDB" id="A0A4U6QE64"/>
<keyword evidence="1" id="KW-0812">Transmembrane</keyword>
<dbReference type="InterPro" id="IPR021994">
    <property type="entry name" value="DUF3592"/>
</dbReference>
<dbReference type="Pfam" id="PF12158">
    <property type="entry name" value="DUF3592"/>
    <property type="match status" value="1"/>
</dbReference>
<sequence>MPNWLALTLLVIPAVLAGLFGTREVRAAHRERAVPSVPQGWVSARGVIVDEQLTAGRGGEANPLRRPVVTYQTADGREVTFTSRIQAAGMPKRGTALAVFHDPVQPTRACIDPQALTGVPMPLPGSSRILVALIWLVVIVVTAMFAVVLFNV</sequence>
<accession>A0A4U6QE64</accession>
<evidence type="ECO:0000313" key="4">
    <source>
        <dbReference type="Proteomes" id="UP000306985"/>
    </source>
</evidence>
<protein>
    <submittedName>
        <fullName evidence="3">DUF3592 domain-containing protein</fullName>
    </submittedName>
</protein>
<keyword evidence="1" id="KW-1133">Transmembrane helix</keyword>
<keyword evidence="4" id="KW-1185">Reference proteome</keyword>
<dbReference type="Proteomes" id="UP000306985">
    <property type="component" value="Unassembled WGS sequence"/>
</dbReference>
<organism evidence="3 4">
    <name type="scientific">Nakamurella flava</name>
    <dbReference type="NCBI Taxonomy" id="2576308"/>
    <lineage>
        <taxon>Bacteria</taxon>
        <taxon>Bacillati</taxon>
        <taxon>Actinomycetota</taxon>
        <taxon>Actinomycetes</taxon>
        <taxon>Nakamurellales</taxon>
        <taxon>Nakamurellaceae</taxon>
        <taxon>Nakamurella</taxon>
    </lineage>
</organism>
<evidence type="ECO:0000259" key="2">
    <source>
        <dbReference type="Pfam" id="PF12158"/>
    </source>
</evidence>
<keyword evidence="1" id="KW-0472">Membrane</keyword>
<evidence type="ECO:0000256" key="1">
    <source>
        <dbReference type="SAM" id="Phobius"/>
    </source>
</evidence>